<dbReference type="CDD" id="cd02007">
    <property type="entry name" value="TPP_DXS"/>
    <property type="match status" value="1"/>
</dbReference>
<keyword evidence="14" id="KW-1185">Reference proteome</keyword>
<feature type="binding site" evidence="10">
    <location>
        <begin position="159"/>
        <end position="160"/>
    </location>
    <ligand>
        <name>thiamine diphosphate</name>
        <dbReference type="ChEBI" id="CHEBI:58937"/>
    </ligand>
</feature>
<feature type="region of interest" description="Disordered" evidence="11">
    <location>
        <begin position="311"/>
        <end position="339"/>
    </location>
</feature>
<evidence type="ECO:0000313" key="14">
    <source>
        <dbReference type="Proteomes" id="UP000324260"/>
    </source>
</evidence>
<dbReference type="InterPro" id="IPR005475">
    <property type="entry name" value="Transketolase-like_Pyr-bd"/>
</dbReference>
<dbReference type="GO" id="GO:0019288">
    <property type="term" value="P:isopentenyl diphosphate biosynthetic process, methylerythritol 4-phosphate pathway"/>
    <property type="evidence" value="ECO:0007669"/>
    <property type="project" value="TreeGrafter"/>
</dbReference>
<evidence type="ECO:0000256" key="10">
    <source>
        <dbReference type="HAMAP-Rule" id="MF_00315"/>
    </source>
</evidence>
<dbReference type="PANTHER" id="PTHR43322">
    <property type="entry name" value="1-D-DEOXYXYLULOSE 5-PHOSPHATE SYNTHASE-RELATED"/>
    <property type="match status" value="1"/>
</dbReference>
<dbReference type="PANTHER" id="PTHR43322:SF5">
    <property type="entry name" value="1-DEOXY-D-XYLULOSE-5-PHOSPHATE SYNTHASE, CHLOROPLASTIC"/>
    <property type="match status" value="1"/>
</dbReference>
<comment type="subunit">
    <text evidence="3 10">Homodimer.</text>
</comment>
<dbReference type="NCBIfam" id="NF003933">
    <property type="entry name" value="PRK05444.2-2"/>
    <property type="match status" value="1"/>
</dbReference>
<feature type="binding site" evidence="10">
    <location>
        <position position="158"/>
    </location>
    <ligand>
        <name>Mg(2+)</name>
        <dbReference type="ChEBI" id="CHEBI:18420"/>
    </ligand>
</feature>
<sequence length="646" mass="69207">MKLFDDIPVERPATPLLDTLEIPAALRAMNEAQLVQVADELRAYLLYSVGVSGGHFGAGLGVVELTVALHHALETPHDRLVWDVGHQAYPHKILTGRREAMQSIRQFGGLAAFPRRSESEYDTFGVGHSSTSVSAALGMALAARTRGEKRRVCAVIGDGALSAGMAFEALAHAGHVDANLLVILNDNEMSISENVGGMASYLARILASKPYTSMREGGKKVLSHLPGALELARRTEEHMKGMVSPATLFEEMGFNYIGPIDGHDLPTLAQTLRNMCDMDGPQFLHVKTRKGRGFLPAEADPIGYHAITKLEKNGETPPPFKPTQPAATPGEKNEASPPKPRKYCNVFGDWLCDMAAADERLIGITPAMREGSDLVRFSQEYPERYYDVAIAEQHAVTLAAGLACEAMKPVVAIYSTFLQRGYDQLIHDVAVQELDVTFAIDRAGVVGEDGPTHHGALDLSYLRCVPGMVVLAPADEAECRALLSAAYHHPGPAAVRYPRGTGPGTLIPEHLEALPIGKAEMRRRAGGEGPKVALLAFGSLNGPAAEVAERLDATHLNMRSVKPLDREEVLAAADEHDLLVTLEENVVAGGAGSGVGELLAAAGRRTALLHLGLPDVFVEHGKPAELLAECGLDAEGIEASIRRRLG</sequence>
<dbReference type="GO" id="GO:0016114">
    <property type="term" value="P:terpenoid biosynthetic process"/>
    <property type="evidence" value="ECO:0007669"/>
    <property type="project" value="UniProtKB-UniRule"/>
</dbReference>
<evidence type="ECO:0000256" key="8">
    <source>
        <dbReference type="ARBA" id="ARBA00023052"/>
    </source>
</evidence>
<feature type="domain" description="Transketolase-like pyrimidine-binding" evidence="12">
    <location>
        <begin position="341"/>
        <end position="505"/>
    </location>
</feature>
<comment type="cofactor">
    <cofactor evidence="10">
        <name>Mg(2+)</name>
        <dbReference type="ChEBI" id="CHEBI:18420"/>
    </cofactor>
    <text evidence="10">Binds 1 Mg(2+) ion per subunit.</text>
</comment>
<keyword evidence="8 10" id="KW-0786">Thiamine pyrophosphate</keyword>
<gene>
    <name evidence="10" type="primary">dxs</name>
    <name evidence="13" type="ORF">FZZ93_12600</name>
</gene>
<dbReference type="PROSITE" id="PS00802">
    <property type="entry name" value="TRANSKETOLASE_2"/>
    <property type="match status" value="1"/>
</dbReference>
<dbReference type="CDD" id="cd07033">
    <property type="entry name" value="TPP_PYR_DXS_TK_like"/>
    <property type="match status" value="1"/>
</dbReference>
<dbReference type="InterPro" id="IPR029061">
    <property type="entry name" value="THDP-binding"/>
</dbReference>
<dbReference type="Proteomes" id="UP000324260">
    <property type="component" value="Unassembled WGS sequence"/>
</dbReference>
<protein>
    <recommendedName>
        <fullName evidence="10">1-deoxy-D-xylulose-5-phosphate synthase</fullName>
        <ecNumber evidence="10">2.2.1.7</ecNumber>
    </recommendedName>
    <alternativeName>
        <fullName evidence="10">1-deoxyxylulose-5-phosphate synthase</fullName>
        <shortName evidence="10">DXP synthase</shortName>
        <shortName evidence="10">DXPS</shortName>
    </alternativeName>
</protein>
<name>A0A5D9CWT7_HALER</name>
<comment type="pathway">
    <text evidence="1 10">Metabolic intermediate biosynthesis; 1-deoxy-D-xylulose 5-phosphate biosynthesis; 1-deoxy-D-xylulose 5-phosphate from D-glyceraldehyde 3-phosphate and pyruvate: step 1/1.</text>
</comment>
<evidence type="ECO:0000256" key="11">
    <source>
        <dbReference type="SAM" id="MobiDB-lite"/>
    </source>
</evidence>
<dbReference type="AlphaFoldDB" id="A0A5D9CWT7"/>
<dbReference type="OrthoDB" id="9803371at2"/>
<comment type="caution">
    <text evidence="13">The sequence shown here is derived from an EMBL/GenBank/DDBJ whole genome shotgun (WGS) entry which is preliminary data.</text>
</comment>
<dbReference type="EC" id="2.2.1.7" evidence="10"/>
<dbReference type="InterPro" id="IPR033248">
    <property type="entry name" value="Transketolase_C"/>
</dbReference>
<dbReference type="Gene3D" id="3.40.50.970">
    <property type="match status" value="2"/>
</dbReference>
<feature type="binding site" evidence="10">
    <location>
        <begin position="127"/>
        <end position="129"/>
    </location>
    <ligand>
        <name>thiamine diphosphate</name>
        <dbReference type="ChEBI" id="CHEBI:58937"/>
    </ligand>
</feature>
<reference evidence="13 14" key="1">
    <citation type="submission" date="2019-08" db="EMBL/GenBank/DDBJ databases">
        <title>Draft Genome Sequence of Halomonas eurihalina Isolated from Preserved Hide-surface.</title>
        <authorList>
            <person name="Hussain S.A."/>
            <person name="Xu A."/>
            <person name="Sarker M."/>
            <person name="Sommers C."/>
        </authorList>
    </citation>
    <scope>NUCLEOTIDE SEQUENCE [LARGE SCALE GENOMIC DNA]</scope>
    <source>
        <strain evidence="13 14">MS1</strain>
    </source>
</reference>
<evidence type="ECO:0000256" key="7">
    <source>
        <dbReference type="ARBA" id="ARBA00022977"/>
    </source>
</evidence>
<dbReference type="InterPro" id="IPR020826">
    <property type="entry name" value="Transketolase_BS"/>
</dbReference>
<dbReference type="InterPro" id="IPR005477">
    <property type="entry name" value="Dxylulose-5-P_synthase"/>
</dbReference>
<keyword evidence="7 10" id="KW-0784">Thiamine biosynthesis</keyword>
<evidence type="ECO:0000256" key="2">
    <source>
        <dbReference type="ARBA" id="ARBA00011081"/>
    </source>
</evidence>
<dbReference type="SUPFAM" id="SSF52518">
    <property type="entry name" value="Thiamin diphosphate-binding fold (THDP-binding)"/>
    <property type="match status" value="2"/>
</dbReference>
<evidence type="ECO:0000256" key="4">
    <source>
        <dbReference type="ARBA" id="ARBA00022679"/>
    </source>
</evidence>
<dbReference type="NCBIfam" id="TIGR00204">
    <property type="entry name" value="dxs"/>
    <property type="match status" value="1"/>
</dbReference>
<dbReference type="Pfam" id="PF13292">
    <property type="entry name" value="DXP_synthase_N"/>
    <property type="match status" value="1"/>
</dbReference>
<evidence type="ECO:0000259" key="12">
    <source>
        <dbReference type="SMART" id="SM00861"/>
    </source>
</evidence>
<dbReference type="GO" id="GO:0000287">
    <property type="term" value="F:magnesium ion binding"/>
    <property type="evidence" value="ECO:0007669"/>
    <property type="project" value="UniProtKB-UniRule"/>
</dbReference>
<comment type="similarity">
    <text evidence="2 10">Belongs to the transketolase family. DXPS subfamily.</text>
</comment>
<organism evidence="13 14">
    <name type="scientific">Halomonas eurihalina</name>
    <dbReference type="NCBI Taxonomy" id="42566"/>
    <lineage>
        <taxon>Bacteria</taxon>
        <taxon>Pseudomonadati</taxon>
        <taxon>Pseudomonadota</taxon>
        <taxon>Gammaproteobacteria</taxon>
        <taxon>Oceanospirillales</taxon>
        <taxon>Halomonadaceae</taxon>
        <taxon>Halomonas</taxon>
    </lineage>
</organism>
<dbReference type="GO" id="GO:0008661">
    <property type="term" value="F:1-deoxy-D-xylulose-5-phosphate synthase activity"/>
    <property type="evidence" value="ECO:0007669"/>
    <property type="project" value="UniProtKB-UniRule"/>
</dbReference>
<dbReference type="Pfam" id="PF02779">
    <property type="entry name" value="Transket_pyr"/>
    <property type="match status" value="1"/>
</dbReference>
<dbReference type="GO" id="GO:0009228">
    <property type="term" value="P:thiamine biosynthetic process"/>
    <property type="evidence" value="ECO:0007669"/>
    <property type="project" value="UniProtKB-UniRule"/>
</dbReference>
<feature type="binding site" evidence="10">
    <location>
        <position position="392"/>
    </location>
    <ligand>
        <name>thiamine diphosphate</name>
        <dbReference type="ChEBI" id="CHEBI:58937"/>
    </ligand>
</feature>
<comment type="catalytic activity">
    <reaction evidence="10">
        <text>D-glyceraldehyde 3-phosphate + pyruvate + H(+) = 1-deoxy-D-xylulose 5-phosphate + CO2</text>
        <dbReference type="Rhea" id="RHEA:12605"/>
        <dbReference type="ChEBI" id="CHEBI:15361"/>
        <dbReference type="ChEBI" id="CHEBI:15378"/>
        <dbReference type="ChEBI" id="CHEBI:16526"/>
        <dbReference type="ChEBI" id="CHEBI:57792"/>
        <dbReference type="ChEBI" id="CHEBI:59776"/>
        <dbReference type="EC" id="2.2.1.7"/>
    </reaction>
</comment>
<keyword evidence="5 10" id="KW-0479">Metal-binding</keyword>
<dbReference type="RefSeq" id="WP_149322673.1">
    <property type="nucleotide sequence ID" value="NZ_JARWAH010000010.1"/>
</dbReference>
<keyword evidence="4 10" id="KW-0808">Transferase</keyword>
<dbReference type="InterPro" id="IPR009014">
    <property type="entry name" value="Transketo_C/PFOR_II"/>
</dbReference>
<dbReference type="SUPFAM" id="SSF52922">
    <property type="entry name" value="TK C-terminal domain-like"/>
    <property type="match status" value="1"/>
</dbReference>
<feature type="binding site" evidence="10">
    <location>
        <position position="294"/>
    </location>
    <ligand>
        <name>thiamine diphosphate</name>
        <dbReference type="ChEBI" id="CHEBI:58937"/>
    </ligand>
</feature>
<comment type="function">
    <text evidence="10">Catalyzes the acyloin condensation reaction between C atoms 2 and 3 of pyruvate and glyceraldehyde 3-phosphate to yield 1-deoxy-D-xylulose-5-phosphate (DXP).</text>
</comment>
<evidence type="ECO:0000256" key="5">
    <source>
        <dbReference type="ARBA" id="ARBA00022723"/>
    </source>
</evidence>
<evidence type="ECO:0000256" key="1">
    <source>
        <dbReference type="ARBA" id="ARBA00004980"/>
    </source>
</evidence>
<dbReference type="Pfam" id="PF02780">
    <property type="entry name" value="Transketolase_C"/>
    <property type="match status" value="1"/>
</dbReference>
<dbReference type="FunFam" id="3.40.50.970:FF:000005">
    <property type="entry name" value="1-deoxy-D-xylulose-5-phosphate synthase"/>
    <property type="match status" value="1"/>
</dbReference>
<keyword evidence="6 10" id="KW-0460">Magnesium</keyword>
<comment type="cofactor">
    <cofactor evidence="10">
        <name>thiamine diphosphate</name>
        <dbReference type="ChEBI" id="CHEBI:58937"/>
    </cofactor>
    <text evidence="10">Binds 1 thiamine pyrophosphate per subunit.</text>
</comment>
<evidence type="ECO:0000256" key="6">
    <source>
        <dbReference type="ARBA" id="ARBA00022842"/>
    </source>
</evidence>
<dbReference type="Gene3D" id="3.40.50.920">
    <property type="match status" value="1"/>
</dbReference>
<feature type="binding site" evidence="10">
    <location>
        <position position="187"/>
    </location>
    <ligand>
        <name>thiamine diphosphate</name>
        <dbReference type="ChEBI" id="CHEBI:58937"/>
    </ligand>
</feature>
<dbReference type="GO" id="GO:0005829">
    <property type="term" value="C:cytosol"/>
    <property type="evidence" value="ECO:0007669"/>
    <property type="project" value="TreeGrafter"/>
</dbReference>
<feature type="binding site" evidence="10">
    <location>
        <position position="86"/>
    </location>
    <ligand>
        <name>thiamine diphosphate</name>
        <dbReference type="ChEBI" id="CHEBI:58937"/>
    </ligand>
</feature>
<dbReference type="GO" id="GO:0030976">
    <property type="term" value="F:thiamine pyrophosphate binding"/>
    <property type="evidence" value="ECO:0007669"/>
    <property type="project" value="UniProtKB-UniRule"/>
</dbReference>
<evidence type="ECO:0000313" key="13">
    <source>
        <dbReference type="EMBL" id="TZG35623.1"/>
    </source>
</evidence>
<dbReference type="HAMAP" id="MF_00315">
    <property type="entry name" value="DXP_synth"/>
    <property type="match status" value="1"/>
</dbReference>
<dbReference type="UniPathway" id="UPA00064">
    <property type="reaction ID" value="UER00091"/>
</dbReference>
<evidence type="ECO:0000256" key="9">
    <source>
        <dbReference type="ARBA" id="ARBA00023229"/>
    </source>
</evidence>
<dbReference type="EMBL" id="VTPU01000012">
    <property type="protein sequence ID" value="TZG35623.1"/>
    <property type="molecule type" value="Genomic_DNA"/>
</dbReference>
<keyword evidence="9 10" id="KW-0414">Isoprene biosynthesis</keyword>
<proteinExistence type="inferred from homology"/>
<evidence type="ECO:0000256" key="3">
    <source>
        <dbReference type="ARBA" id="ARBA00011738"/>
    </source>
</evidence>
<feature type="binding site" evidence="10">
    <location>
        <position position="187"/>
    </location>
    <ligand>
        <name>Mg(2+)</name>
        <dbReference type="ChEBI" id="CHEBI:18420"/>
    </ligand>
</feature>
<accession>A0A5D9CWT7</accession>
<dbReference type="SMART" id="SM00861">
    <property type="entry name" value="Transket_pyr"/>
    <property type="match status" value="1"/>
</dbReference>